<comment type="caution">
    <text evidence="2">The sequence shown here is derived from an EMBL/GenBank/DDBJ whole genome shotgun (WGS) entry which is preliminary data.</text>
</comment>
<evidence type="ECO:0000313" key="3">
    <source>
        <dbReference type="Proteomes" id="UP001320513"/>
    </source>
</evidence>
<evidence type="ECO:0000313" key="2">
    <source>
        <dbReference type="EMBL" id="MCI8207996.1"/>
    </source>
</evidence>
<feature type="domain" description="DUF6985" evidence="1">
    <location>
        <begin position="9"/>
        <end position="157"/>
    </location>
</feature>
<sequence>MSKISDPDFGELQFDEIWTGQCEVALFGEVLEVELIVQTFDDDPISEDQRAAYREFESSKKAICQQVEQAVFDFYTANVESYRECFDSEEVDVKAPIIDSIDGLRDLVTLINVKVMFAFEDGARQIGFVFDATFDPELGVGVLVTNGLVEAVETQDFLLG</sequence>
<dbReference type="RefSeq" id="WP_243244014.1">
    <property type="nucleotide sequence ID" value="NZ_LOHG01000001.1"/>
</dbReference>
<keyword evidence="3" id="KW-1185">Reference proteome</keyword>
<evidence type="ECO:0000259" key="1">
    <source>
        <dbReference type="Pfam" id="PF22481"/>
    </source>
</evidence>
<dbReference type="EMBL" id="LOHG01000001">
    <property type="protein sequence ID" value="MCI8207996.1"/>
    <property type="molecule type" value="Genomic_DNA"/>
</dbReference>
<dbReference type="InterPro" id="IPR054254">
    <property type="entry name" value="DUF6985"/>
</dbReference>
<dbReference type="Proteomes" id="UP001320513">
    <property type="component" value="Unassembled WGS sequence"/>
</dbReference>
<dbReference type="Pfam" id="PF22481">
    <property type="entry name" value="DUF6985"/>
    <property type="match status" value="1"/>
</dbReference>
<gene>
    <name evidence="2" type="ORF">AUC61_00475</name>
</gene>
<reference evidence="2 3" key="1">
    <citation type="submission" date="2015-12" db="EMBL/GenBank/DDBJ databases">
        <title>Phylogenomics in the description of a new species in the Pseudomonas syringae group.</title>
        <authorList>
            <person name="Busquets A."/>
            <person name="Gomila M."/>
            <person name="Beiki F."/>
            <person name="Rahimian H."/>
            <person name="Mulet M."/>
            <person name="Sanchez D."/>
            <person name="Garcia-Valdes E."/>
            <person name="Lalucat J."/>
        </authorList>
    </citation>
    <scope>NUCLEOTIDE SEQUENCE [LARGE SCALE GENOMIC DNA]</scope>
    <source>
        <strain evidence="2 3">S25</strain>
    </source>
</reference>
<protein>
    <recommendedName>
        <fullName evidence="1">DUF6985 domain-containing protein</fullName>
    </recommendedName>
</protein>
<accession>A0ABS9ZCL9</accession>
<name>A0ABS9ZCL9_9PSED</name>
<organism evidence="2 3">
    <name type="scientific">Pseudomonas maioricensis</name>
    <dbReference type="NCBI Taxonomy" id="1766623"/>
    <lineage>
        <taxon>Bacteria</taxon>
        <taxon>Pseudomonadati</taxon>
        <taxon>Pseudomonadota</taxon>
        <taxon>Gammaproteobacteria</taxon>
        <taxon>Pseudomonadales</taxon>
        <taxon>Pseudomonadaceae</taxon>
        <taxon>Pseudomonas</taxon>
    </lineage>
</organism>
<proteinExistence type="predicted"/>